<reference evidence="1" key="1">
    <citation type="submission" date="2015-04" db="EMBL/GenBank/DDBJ databases">
        <title>The genome sequence of the plant pathogenic Rhizarian Plasmodiophora brassicae reveals insights in its biotrophic life cycle and the origin of chitin synthesis.</title>
        <authorList>
            <person name="Schwelm A."/>
            <person name="Fogelqvist J."/>
            <person name="Knaust A."/>
            <person name="Julke S."/>
            <person name="Lilja T."/>
            <person name="Dhandapani V."/>
            <person name="Bonilla-Rosso G."/>
            <person name="Karlsson M."/>
            <person name="Shevchenko A."/>
            <person name="Choi S.R."/>
            <person name="Kim H.G."/>
            <person name="Park J.Y."/>
            <person name="Lim Y.P."/>
            <person name="Ludwig-Muller J."/>
            <person name="Dixelius C."/>
        </authorList>
    </citation>
    <scope>NUCLEOTIDE SEQUENCE</scope>
    <source>
        <tissue evidence="1">Potato root galls</tissue>
    </source>
</reference>
<proteinExistence type="predicted"/>
<dbReference type="AlphaFoldDB" id="A0A0H5RV76"/>
<accession>A0A0H5RV76</accession>
<protein>
    <submittedName>
        <fullName evidence="1">Uncharacterized protein</fullName>
    </submittedName>
</protein>
<name>A0A0H5RV76_9EUKA</name>
<dbReference type="EMBL" id="HACM01012212">
    <property type="protein sequence ID" value="CRZ12654.1"/>
    <property type="molecule type" value="Transcribed_RNA"/>
</dbReference>
<organism evidence="1">
    <name type="scientific">Spongospora subterranea</name>
    <dbReference type="NCBI Taxonomy" id="70186"/>
    <lineage>
        <taxon>Eukaryota</taxon>
        <taxon>Sar</taxon>
        <taxon>Rhizaria</taxon>
        <taxon>Endomyxa</taxon>
        <taxon>Phytomyxea</taxon>
        <taxon>Plasmodiophorida</taxon>
        <taxon>Plasmodiophoridae</taxon>
        <taxon>Spongospora</taxon>
    </lineage>
</organism>
<evidence type="ECO:0000313" key="1">
    <source>
        <dbReference type="EMBL" id="CRZ12654.1"/>
    </source>
</evidence>
<sequence length="121" mass="12809">MLVHSLPMARRDGCNDSIEIMRLGHELGVVVTVELSPSVGRSGEVVEDLSEAIPGSSGISRLPTLAHPIHNRSQLPLLGGLDGSGENLTFERSWKVWSGITGAAAVGRLETGVEGYCIHPV</sequence>